<dbReference type="InterPro" id="IPR014710">
    <property type="entry name" value="RmlC-like_jellyroll"/>
</dbReference>
<feature type="domain" description="Pirin N-terminal" evidence="4">
    <location>
        <begin position="11"/>
        <end position="118"/>
    </location>
</feature>
<evidence type="ECO:0000256" key="1">
    <source>
        <dbReference type="ARBA" id="ARBA00008416"/>
    </source>
</evidence>
<keyword evidence="2" id="KW-0479">Metal-binding</keyword>
<proteinExistence type="inferred from homology"/>
<dbReference type="PIRSF" id="PIRSF006232">
    <property type="entry name" value="Pirin"/>
    <property type="match status" value="1"/>
</dbReference>
<dbReference type="Gene3D" id="2.60.120.10">
    <property type="entry name" value="Jelly Rolls"/>
    <property type="match status" value="2"/>
</dbReference>
<evidence type="ECO:0000256" key="3">
    <source>
        <dbReference type="RuleBase" id="RU003457"/>
    </source>
</evidence>
<dbReference type="GO" id="GO:0046872">
    <property type="term" value="F:metal ion binding"/>
    <property type="evidence" value="ECO:0007669"/>
    <property type="project" value="UniProtKB-KW"/>
</dbReference>
<evidence type="ECO:0000259" key="4">
    <source>
        <dbReference type="Pfam" id="PF02678"/>
    </source>
</evidence>
<dbReference type="SUPFAM" id="SSF51182">
    <property type="entry name" value="RmlC-like cupins"/>
    <property type="match status" value="1"/>
</dbReference>
<dbReference type="InterPro" id="IPR041602">
    <property type="entry name" value="Quercetinase_C"/>
</dbReference>
<comment type="caution">
    <text evidence="6">The sequence shown here is derived from an EMBL/GenBank/DDBJ whole genome shotgun (WGS) entry which is preliminary data.</text>
</comment>
<reference evidence="6 7" key="1">
    <citation type="submission" date="2019-09" db="EMBL/GenBank/DDBJ databases">
        <title>Polymorphobacter sp. isolated from a lake in China.</title>
        <authorList>
            <person name="Liu Z."/>
        </authorList>
    </citation>
    <scope>NUCLEOTIDE SEQUENCE [LARGE SCALE GENOMIC DNA]</scope>
    <source>
        <strain evidence="6 7">D40P</strain>
    </source>
</reference>
<feature type="binding site" evidence="2">
    <location>
        <position position="102"/>
    </location>
    <ligand>
        <name>Fe cation</name>
        <dbReference type="ChEBI" id="CHEBI:24875"/>
    </ligand>
</feature>
<dbReference type="EMBL" id="WIOL01000003">
    <property type="protein sequence ID" value="MQT17582.1"/>
    <property type="molecule type" value="Genomic_DNA"/>
</dbReference>
<feature type="domain" description="Quercetin 2,3-dioxygenase C-terminal cupin" evidence="5">
    <location>
        <begin position="147"/>
        <end position="230"/>
    </location>
</feature>
<dbReference type="PANTHER" id="PTHR43212">
    <property type="entry name" value="QUERCETIN 2,3-DIOXYGENASE"/>
    <property type="match status" value="1"/>
</dbReference>
<dbReference type="InterPro" id="IPR011051">
    <property type="entry name" value="RmlC_Cupin_sf"/>
</dbReference>
<dbReference type="Proteomes" id="UP000481327">
    <property type="component" value="Unassembled WGS sequence"/>
</dbReference>
<protein>
    <submittedName>
        <fullName evidence="6">Pirin family protein</fullName>
    </submittedName>
</protein>
<comment type="similarity">
    <text evidence="1 3">Belongs to the pirin family.</text>
</comment>
<dbReference type="CDD" id="cd02910">
    <property type="entry name" value="cupin_Yhhw_N"/>
    <property type="match status" value="1"/>
</dbReference>
<sequence length="231" mass="24426">MLHRPSDARGKFDFGWLDTAHSFSFGDYRDPRYMGFRSLRVINEDRLAAGGGFPTHGHSDMEIVTYILDGALAHKDSLGTGAVIRPGDAQRMSAGSGIEHSEFNASRTDPVHLLQIWLLPNQRGIAPGYEQKTLPIAAPGDTRLDRIASPDGGAAEVTIHSDATISRALLASGGSLAVPIARGNAWLQVARGGLSVAGQQLAQGDGLAVAEVDSLTLESDEGAEVLVFDLG</sequence>
<dbReference type="PANTHER" id="PTHR43212:SF3">
    <property type="entry name" value="QUERCETIN 2,3-DIOXYGENASE"/>
    <property type="match status" value="1"/>
</dbReference>
<comment type="cofactor">
    <cofactor evidence="2">
        <name>Fe cation</name>
        <dbReference type="ChEBI" id="CHEBI:24875"/>
    </cofactor>
    <text evidence="2">Binds 1 Fe cation per subunit.</text>
</comment>
<evidence type="ECO:0000313" key="7">
    <source>
        <dbReference type="Proteomes" id="UP000481327"/>
    </source>
</evidence>
<dbReference type="Pfam" id="PF17954">
    <property type="entry name" value="Pirin_C_2"/>
    <property type="match status" value="1"/>
</dbReference>
<keyword evidence="7" id="KW-1185">Reference proteome</keyword>
<gene>
    <name evidence="6" type="ORF">F3168_09940</name>
</gene>
<dbReference type="InterPro" id="IPR003829">
    <property type="entry name" value="Pirin_N_dom"/>
</dbReference>
<feature type="binding site" evidence="2">
    <location>
        <position position="58"/>
    </location>
    <ligand>
        <name>Fe cation</name>
        <dbReference type="ChEBI" id="CHEBI:24875"/>
    </ligand>
</feature>
<feature type="binding site" evidence="2">
    <location>
        <position position="100"/>
    </location>
    <ligand>
        <name>Fe cation</name>
        <dbReference type="ChEBI" id="CHEBI:24875"/>
    </ligand>
</feature>
<organism evidence="6 7">
    <name type="scientific">Sandarakinorhabdus fusca</name>
    <dbReference type="NCBI Taxonomy" id="1439888"/>
    <lineage>
        <taxon>Bacteria</taxon>
        <taxon>Pseudomonadati</taxon>
        <taxon>Pseudomonadota</taxon>
        <taxon>Alphaproteobacteria</taxon>
        <taxon>Sphingomonadales</taxon>
        <taxon>Sphingosinicellaceae</taxon>
        <taxon>Sandarakinorhabdus</taxon>
    </lineage>
</organism>
<dbReference type="OrthoDB" id="9780903at2"/>
<dbReference type="InterPro" id="IPR012093">
    <property type="entry name" value="Pirin"/>
</dbReference>
<keyword evidence="2" id="KW-0408">Iron</keyword>
<feature type="binding site" evidence="2">
    <location>
        <position position="56"/>
    </location>
    <ligand>
        <name>Fe cation</name>
        <dbReference type="ChEBI" id="CHEBI:24875"/>
    </ligand>
</feature>
<accession>A0A7C9KXK9</accession>
<evidence type="ECO:0000259" key="5">
    <source>
        <dbReference type="Pfam" id="PF17954"/>
    </source>
</evidence>
<dbReference type="AlphaFoldDB" id="A0A7C9KXK9"/>
<name>A0A7C9KXK9_9SPHN</name>
<evidence type="ECO:0000256" key="2">
    <source>
        <dbReference type="PIRSR" id="PIRSR006232-1"/>
    </source>
</evidence>
<dbReference type="Pfam" id="PF02678">
    <property type="entry name" value="Pirin"/>
    <property type="match status" value="1"/>
</dbReference>
<evidence type="ECO:0000313" key="6">
    <source>
        <dbReference type="EMBL" id="MQT17582.1"/>
    </source>
</evidence>